<keyword evidence="4" id="KW-0456">Lyase</keyword>
<sequence length="395" mass="41990">MSDLTSCVLTPKVSSKGFDPLGVAVHRGSTIAFEDAAAYAARGDRGDSGYSYGLYGTPTTRTLEAKLNLLEGASRSFLLPSGQAANALAVLPFLSGGDHILLADTVYPPMRDLAQNDLVRMGVAVDFFDPTDLDDLKSRMRPQTRIIWCESPGSTTMEIMDIPAAAEIAHANGALLGVDNTWATPLNLKPLSLGADLVTEALTKYVAGHSDVLMGSISVSRTDLAARIKATMGRMGIGASPDDAALVLRGFETLGVRLRHSEAVATRFAERLADHPLIRRVLFPALPSSPGHALFKRDFLGASGVFTLTFPETVAPHVTPALDALKLFVIGASWGGTRSLVAPMPVAANRSATAWAEPDIALRISVGLEDEAELWDDLQRFLDALDQSVAKVRAG</sequence>
<dbReference type="PANTHER" id="PTHR43500">
    <property type="entry name" value="CYSTATHIONINE BETA-LYASE-RELATED"/>
    <property type="match status" value="1"/>
</dbReference>
<dbReference type="GO" id="GO:0019346">
    <property type="term" value="P:transsulfuration"/>
    <property type="evidence" value="ECO:0007669"/>
    <property type="project" value="InterPro"/>
</dbReference>
<keyword evidence="11" id="KW-1185">Reference proteome</keyword>
<dbReference type="EMBL" id="JAEPRQ010000004">
    <property type="protein sequence ID" value="MBK4216793.1"/>
    <property type="molecule type" value="Genomic_DNA"/>
</dbReference>
<dbReference type="RefSeq" id="WP_200687042.1">
    <property type="nucleotide sequence ID" value="NZ_JAEPRQ010000004.1"/>
</dbReference>
<dbReference type="InterPro" id="IPR015422">
    <property type="entry name" value="PyrdxlP-dep_Trfase_small"/>
</dbReference>
<dbReference type="SUPFAM" id="SSF53383">
    <property type="entry name" value="PLP-dependent transferases"/>
    <property type="match status" value="1"/>
</dbReference>
<evidence type="ECO:0000256" key="4">
    <source>
        <dbReference type="ARBA" id="ARBA00023239"/>
    </source>
</evidence>
<evidence type="ECO:0000256" key="9">
    <source>
        <dbReference type="RuleBase" id="RU362118"/>
    </source>
</evidence>
<evidence type="ECO:0000256" key="6">
    <source>
        <dbReference type="ARBA" id="ARBA00047517"/>
    </source>
</evidence>
<dbReference type="InterPro" id="IPR054542">
    <property type="entry name" value="Cys_met_metab_PP"/>
</dbReference>
<evidence type="ECO:0000313" key="10">
    <source>
        <dbReference type="EMBL" id="MBK4216793.1"/>
    </source>
</evidence>
<comment type="caution">
    <text evidence="10">The sequence shown here is derived from an EMBL/GenBank/DDBJ whole genome shotgun (WGS) entry which is preliminary data.</text>
</comment>
<dbReference type="AlphaFoldDB" id="A0A934SLZ2"/>
<dbReference type="InterPro" id="IPR006233">
    <property type="entry name" value="Cys_b_lyase_bac"/>
</dbReference>
<dbReference type="PROSITE" id="PS00868">
    <property type="entry name" value="CYS_MET_METAB_PP"/>
    <property type="match status" value="1"/>
</dbReference>
<dbReference type="Pfam" id="PF01053">
    <property type="entry name" value="Cys_Met_Meta_PP"/>
    <property type="match status" value="1"/>
</dbReference>
<evidence type="ECO:0000313" key="11">
    <source>
        <dbReference type="Proteomes" id="UP000640485"/>
    </source>
</evidence>
<dbReference type="InterPro" id="IPR015424">
    <property type="entry name" value="PyrdxlP-dep_Trfase"/>
</dbReference>
<comment type="pathway">
    <text evidence="5">Amino-acid biosynthesis; L-methionine biosynthesis via de novo pathway; L-homocysteine from L-cystathionine: step 1/1.</text>
</comment>
<evidence type="ECO:0000256" key="3">
    <source>
        <dbReference type="ARBA" id="ARBA00022898"/>
    </source>
</evidence>
<name>A0A934SLZ2_9RHOB</name>
<dbReference type="Gene3D" id="3.40.640.10">
    <property type="entry name" value="Type I PLP-dependent aspartate aminotransferase-like (Major domain)"/>
    <property type="match status" value="1"/>
</dbReference>
<evidence type="ECO:0000256" key="7">
    <source>
        <dbReference type="ARBA" id="ARBA00047625"/>
    </source>
</evidence>
<comment type="catalytic activity">
    <reaction evidence="6">
        <text>L,L-cystathionine + H2O = L-homocysteine + pyruvate + NH4(+)</text>
        <dbReference type="Rhea" id="RHEA:13965"/>
        <dbReference type="ChEBI" id="CHEBI:15361"/>
        <dbReference type="ChEBI" id="CHEBI:15377"/>
        <dbReference type="ChEBI" id="CHEBI:28938"/>
        <dbReference type="ChEBI" id="CHEBI:58161"/>
        <dbReference type="ChEBI" id="CHEBI:58199"/>
    </reaction>
</comment>
<evidence type="ECO:0000256" key="2">
    <source>
        <dbReference type="ARBA" id="ARBA00009077"/>
    </source>
</evidence>
<dbReference type="PIRSF" id="PIRSF001434">
    <property type="entry name" value="CGS"/>
    <property type="match status" value="1"/>
</dbReference>
<dbReference type="GO" id="GO:0016740">
    <property type="term" value="F:transferase activity"/>
    <property type="evidence" value="ECO:0007669"/>
    <property type="project" value="UniProtKB-KW"/>
</dbReference>
<evidence type="ECO:0000256" key="1">
    <source>
        <dbReference type="ARBA" id="ARBA00001933"/>
    </source>
</evidence>
<organism evidence="10 11">
    <name type="scientific">Paracoccus caeni</name>
    <dbReference type="NCBI Taxonomy" id="657651"/>
    <lineage>
        <taxon>Bacteria</taxon>
        <taxon>Pseudomonadati</taxon>
        <taxon>Pseudomonadota</taxon>
        <taxon>Alphaproteobacteria</taxon>
        <taxon>Rhodobacterales</taxon>
        <taxon>Paracoccaceae</taxon>
        <taxon>Paracoccus</taxon>
    </lineage>
</organism>
<dbReference type="Gene3D" id="3.90.1150.10">
    <property type="entry name" value="Aspartate Aminotransferase, domain 1"/>
    <property type="match status" value="1"/>
</dbReference>
<dbReference type="GO" id="GO:0030170">
    <property type="term" value="F:pyridoxal phosphate binding"/>
    <property type="evidence" value="ECO:0007669"/>
    <property type="project" value="InterPro"/>
</dbReference>
<accession>A0A934SLZ2</accession>
<comment type="similarity">
    <text evidence="2 9">Belongs to the trans-sulfuration enzymes family.</text>
</comment>
<comment type="cofactor">
    <cofactor evidence="1 9">
        <name>pyridoxal 5'-phosphate</name>
        <dbReference type="ChEBI" id="CHEBI:597326"/>
    </cofactor>
</comment>
<dbReference type="InterPro" id="IPR015421">
    <property type="entry name" value="PyrdxlP-dep_Trfase_major"/>
</dbReference>
<dbReference type="InterPro" id="IPR000277">
    <property type="entry name" value="Cys/Met-Metab_PyrdxlP-dep_enz"/>
</dbReference>
<gene>
    <name evidence="10" type="ORF">JJJ17_12720</name>
</gene>
<dbReference type="GO" id="GO:0047804">
    <property type="term" value="F:cysteine-S-conjugate beta-lyase activity"/>
    <property type="evidence" value="ECO:0007669"/>
    <property type="project" value="UniProtKB-EC"/>
</dbReference>
<dbReference type="GO" id="GO:0019450">
    <property type="term" value="P:L-cysteine catabolic process to pyruvate"/>
    <property type="evidence" value="ECO:0007669"/>
    <property type="project" value="TreeGrafter"/>
</dbReference>
<protein>
    <submittedName>
        <fullName evidence="10">PLP-dependent transferase</fullName>
    </submittedName>
</protein>
<evidence type="ECO:0000256" key="8">
    <source>
        <dbReference type="PIRSR" id="PIRSR001434-2"/>
    </source>
</evidence>
<reference evidence="10" key="1">
    <citation type="submission" date="2021-01" db="EMBL/GenBank/DDBJ databases">
        <title>Paracoccus amoyensis sp. nov., isolated from the surface seawater along the coast of Xiamen Island, China.</title>
        <authorList>
            <person name="Lyu L."/>
        </authorList>
    </citation>
    <scope>NUCLEOTIDE SEQUENCE</scope>
    <source>
        <strain evidence="10">MJ17</strain>
    </source>
</reference>
<feature type="modified residue" description="N6-(pyridoxal phosphate)lysine" evidence="8">
    <location>
        <position position="204"/>
    </location>
</feature>
<proteinExistence type="inferred from homology"/>
<dbReference type="Proteomes" id="UP000640485">
    <property type="component" value="Unassembled WGS sequence"/>
</dbReference>
<evidence type="ECO:0000256" key="5">
    <source>
        <dbReference type="ARBA" id="ARBA00046315"/>
    </source>
</evidence>
<keyword evidence="10" id="KW-0808">Transferase</keyword>
<keyword evidence="3 8" id="KW-0663">Pyridoxal phosphate</keyword>
<dbReference type="PANTHER" id="PTHR43500:SF1">
    <property type="entry name" value="CYSTATHIONINE BETA-LYASE-RELATED"/>
    <property type="match status" value="1"/>
</dbReference>
<comment type="catalytic activity">
    <reaction evidence="7">
        <text>an S-substituted L-cysteine + H2O = a thiol + pyruvate + NH4(+)</text>
        <dbReference type="Rhea" id="RHEA:18121"/>
        <dbReference type="ChEBI" id="CHEBI:15361"/>
        <dbReference type="ChEBI" id="CHEBI:15377"/>
        <dbReference type="ChEBI" id="CHEBI:28938"/>
        <dbReference type="ChEBI" id="CHEBI:29256"/>
        <dbReference type="ChEBI" id="CHEBI:58717"/>
        <dbReference type="EC" id="4.4.1.13"/>
    </reaction>
</comment>
<dbReference type="FunFam" id="3.40.640.10:FF:000046">
    <property type="entry name" value="Cystathionine gamma-lyase"/>
    <property type="match status" value="1"/>
</dbReference>